<dbReference type="InterPro" id="IPR050166">
    <property type="entry name" value="ABC_transporter_ATP-bind"/>
</dbReference>
<keyword evidence="8" id="KW-1185">Reference proteome</keyword>
<accession>A0A4Y9VU80</accession>
<dbReference type="InterPro" id="IPR027417">
    <property type="entry name" value="P-loop_NTPase"/>
</dbReference>
<gene>
    <name evidence="7" type="ORF">C3Y98_03980</name>
</gene>
<keyword evidence="2" id="KW-0813">Transport</keyword>
<keyword evidence="3" id="KW-1003">Cell membrane</keyword>
<proteinExistence type="inferred from homology"/>
<evidence type="ECO:0000313" key="7">
    <source>
        <dbReference type="EMBL" id="TFW72271.1"/>
    </source>
</evidence>
<dbReference type="Gene3D" id="3.40.50.300">
    <property type="entry name" value="P-loop containing nucleotide triphosphate hydrolases"/>
    <property type="match status" value="1"/>
</dbReference>
<evidence type="ECO:0000256" key="5">
    <source>
        <dbReference type="ARBA" id="ARBA00022840"/>
    </source>
</evidence>
<dbReference type="Proteomes" id="UP000297706">
    <property type="component" value="Unassembled WGS sequence"/>
</dbReference>
<keyword evidence="3" id="KW-0472">Membrane</keyword>
<dbReference type="InterPro" id="IPR003593">
    <property type="entry name" value="AAA+_ATPase"/>
</dbReference>
<dbReference type="AlphaFoldDB" id="A0A4Y9VU80"/>
<evidence type="ECO:0000256" key="3">
    <source>
        <dbReference type="ARBA" id="ARBA00022475"/>
    </source>
</evidence>
<dbReference type="SMART" id="SM00382">
    <property type="entry name" value="AAA"/>
    <property type="match status" value="1"/>
</dbReference>
<feature type="domain" description="ABC transporter" evidence="6">
    <location>
        <begin position="50"/>
        <end position="281"/>
    </location>
</feature>
<dbReference type="PROSITE" id="PS00211">
    <property type="entry name" value="ABC_TRANSPORTER_1"/>
    <property type="match status" value="1"/>
</dbReference>
<evidence type="ECO:0000259" key="6">
    <source>
        <dbReference type="PROSITE" id="PS50893"/>
    </source>
</evidence>
<dbReference type="RefSeq" id="WP_135276814.1">
    <property type="nucleotide sequence ID" value="NZ_PQVH01000006.1"/>
</dbReference>
<evidence type="ECO:0000256" key="2">
    <source>
        <dbReference type="ARBA" id="ARBA00022448"/>
    </source>
</evidence>
<dbReference type="Pfam" id="PF00005">
    <property type="entry name" value="ABC_tran"/>
    <property type="match status" value="1"/>
</dbReference>
<organism evidence="7 8">
    <name type="scientific">Methylotenera oryzisoli</name>
    <dbReference type="NCBI Taxonomy" id="2080758"/>
    <lineage>
        <taxon>Bacteria</taxon>
        <taxon>Pseudomonadati</taxon>
        <taxon>Pseudomonadota</taxon>
        <taxon>Betaproteobacteria</taxon>
        <taxon>Nitrosomonadales</taxon>
        <taxon>Methylophilaceae</taxon>
        <taxon>Methylotenera</taxon>
    </lineage>
</organism>
<comment type="caution">
    <text evidence="7">The sequence shown here is derived from an EMBL/GenBank/DDBJ whole genome shotgun (WGS) entry which is preliminary data.</text>
</comment>
<evidence type="ECO:0000313" key="8">
    <source>
        <dbReference type="Proteomes" id="UP000297706"/>
    </source>
</evidence>
<dbReference type="OrthoDB" id="9783039at2"/>
<keyword evidence="4" id="KW-0547">Nucleotide-binding</keyword>
<dbReference type="GO" id="GO:0005524">
    <property type="term" value="F:ATP binding"/>
    <property type="evidence" value="ECO:0007669"/>
    <property type="project" value="UniProtKB-KW"/>
</dbReference>
<dbReference type="PANTHER" id="PTHR42788:SF13">
    <property type="entry name" value="ALIPHATIC SULFONATES IMPORT ATP-BINDING PROTEIN SSUB"/>
    <property type="match status" value="1"/>
</dbReference>
<comment type="similarity">
    <text evidence="1">Belongs to the ABC transporter superfamily.</text>
</comment>
<dbReference type="PROSITE" id="PS50893">
    <property type="entry name" value="ABC_TRANSPORTER_2"/>
    <property type="match status" value="1"/>
</dbReference>
<name>A0A4Y9VU80_9PROT</name>
<reference evidence="7 8" key="1">
    <citation type="submission" date="2018-02" db="EMBL/GenBank/DDBJ databases">
        <title>A novel lanthanide dependent methylotroph, Methylotenera sp. La3113.</title>
        <authorList>
            <person name="Lv H."/>
            <person name="Tani A."/>
        </authorList>
    </citation>
    <scope>NUCLEOTIDE SEQUENCE [LARGE SCALE GENOMIC DNA]</scope>
    <source>
        <strain evidence="7 8">La3113</strain>
    </source>
</reference>
<dbReference type="PANTHER" id="PTHR42788">
    <property type="entry name" value="TAURINE IMPORT ATP-BINDING PROTEIN-RELATED"/>
    <property type="match status" value="1"/>
</dbReference>
<dbReference type="InterPro" id="IPR017871">
    <property type="entry name" value="ABC_transporter-like_CS"/>
</dbReference>
<keyword evidence="5 7" id="KW-0067">ATP-binding</keyword>
<dbReference type="SUPFAM" id="SSF52540">
    <property type="entry name" value="P-loop containing nucleoside triphosphate hydrolases"/>
    <property type="match status" value="1"/>
</dbReference>
<dbReference type="GO" id="GO:0016887">
    <property type="term" value="F:ATP hydrolysis activity"/>
    <property type="evidence" value="ECO:0007669"/>
    <property type="project" value="InterPro"/>
</dbReference>
<sequence>MTTYNVAIDFSKSAAPFNKVNIATDSPAALHPHKDLISTDSNKTTTEESLLIQDVVKSYQLQNTTLKVLDGINLEIIPGEFLSIVGTSGCGKSTLLRLIAGLDSHYEGSIIYQGQLVTGTDLSRGIVFQEHRLFPWMTVEENIDLAFSATDVPSHERKLRVQQQINVVGLTGFEKAYPHQISGGMSQRVAIARALVLKPKLLLLDEPFGALDALTRLKLQQELQRLWEQEGLTTILVTHDVEEAVFLGDRIVVMESHPGRIKRIVPVPLPRPRDRSSYLFQSIKTDVMSDFSMAGVE</sequence>
<evidence type="ECO:0000256" key="4">
    <source>
        <dbReference type="ARBA" id="ARBA00022741"/>
    </source>
</evidence>
<dbReference type="CDD" id="cd03293">
    <property type="entry name" value="ABC_NrtD_SsuB_transporters"/>
    <property type="match status" value="1"/>
</dbReference>
<dbReference type="EMBL" id="PQVH01000006">
    <property type="protein sequence ID" value="TFW72271.1"/>
    <property type="molecule type" value="Genomic_DNA"/>
</dbReference>
<protein>
    <submittedName>
        <fullName evidence="7">Sulfonate ABC transporter ATP-binding protein</fullName>
    </submittedName>
</protein>
<evidence type="ECO:0000256" key="1">
    <source>
        <dbReference type="ARBA" id="ARBA00005417"/>
    </source>
</evidence>
<dbReference type="InterPro" id="IPR003439">
    <property type="entry name" value="ABC_transporter-like_ATP-bd"/>
</dbReference>